<dbReference type="InterPro" id="IPR027417">
    <property type="entry name" value="P-loop_NTPase"/>
</dbReference>
<dbReference type="PROSITE" id="PS50088">
    <property type="entry name" value="ANK_REPEAT"/>
    <property type="match status" value="2"/>
</dbReference>
<dbReference type="SUPFAM" id="SSF52540">
    <property type="entry name" value="P-loop containing nucleoside triphosphate hydrolases"/>
    <property type="match status" value="1"/>
</dbReference>
<dbReference type="InterPro" id="IPR011545">
    <property type="entry name" value="DEAD/DEAH_box_helicase_dom"/>
</dbReference>
<keyword evidence="1" id="KW-0677">Repeat</keyword>
<dbReference type="InterPro" id="IPR036770">
    <property type="entry name" value="Ankyrin_rpt-contain_sf"/>
</dbReference>
<keyword evidence="7" id="KW-1185">Reference proteome</keyword>
<dbReference type="Pfam" id="PF12796">
    <property type="entry name" value="Ank_2"/>
    <property type="match status" value="1"/>
</dbReference>
<gene>
    <name evidence="6" type="ORF">CCMP2556_LOCUS1446</name>
</gene>
<protein>
    <recommendedName>
        <fullName evidence="5">Helicase ATP-binding domain-containing protein</fullName>
    </recommendedName>
</protein>
<dbReference type="PANTHER" id="PTHR24171">
    <property type="entry name" value="ANKYRIN REPEAT DOMAIN-CONTAINING PROTEIN 39-RELATED"/>
    <property type="match status" value="1"/>
</dbReference>
<dbReference type="SMART" id="SM00248">
    <property type="entry name" value="ANK"/>
    <property type="match status" value="3"/>
</dbReference>
<evidence type="ECO:0000313" key="6">
    <source>
        <dbReference type="EMBL" id="CAK8988908.1"/>
    </source>
</evidence>
<evidence type="ECO:0000259" key="5">
    <source>
        <dbReference type="PROSITE" id="PS51192"/>
    </source>
</evidence>
<evidence type="ECO:0000256" key="3">
    <source>
        <dbReference type="PROSITE-ProRule" id="PRU00023"/>
    </source>
</evidence>
<feature type="compositionally biased region" description="Basic and acidic residues" evidence="4">
    <location>
        <begin position="985"/>
        <end position="995"/>
    </location>
</feature>
<dbReference type="Gene3D" id="3.40.50.300">
    <property type="entry name" value="P-loop containing nucleotide triphosphate hydrolases"/>
    <property type="match status" value="1"/>
</dbReference>
<dbReference type="PROSITE" id="PS51192">
    <property type="entry name" value="HELICASE_ATP_BIND_1"/>
    <property type="match status" value="1"/>
</dbReference>
<accession>A0ABP0HGJ2</accession>
<dbReference type="Proteomes" id="UP001642484">
    <property type="component" value="Unassembled WGS sequence"/>
</dbReference>
<dbReference type="SUPFAM" id="SSF48403">
    <property type="entry name" value="Ankyrin repeat"/>
    <property type="match status" value="1"/>
</dbReference>
<dbReference type="Gene3D" id="1.25.40.20">
    <property type="entry name" value="Ankyrin repeat-containing domain"/>
    <property type="match status" value="2"/>
</dbReference>
<dbReference type="PROSITE" id="PS50297">
    <property type="entry name" value="ANK_REP_REGION"/>
    <property type="match status" value="2"/>
</dbReference>
<feature type="repeat" description="ANK" evidence="3">
    <location>
        <begin position="80"/>
        <end position="105"/>
    </location>
</feature>
<keyword evidence="2 3" id="KW-0040">ANK repeat</keyword>
<feature type="domain" description="Helicase ATP-binding" evidence="5">
    <location>
        <begin position="595"/>
        <end position="735"/>
    </location>
</feature>
<proteinExistence type="predicted"/>
<dbReference type="InterPro" id="IPR014001">
    <property type="entry name" value="Helicase_ATP-bd"/>
</dbReference>
<organism evidence="6 7">
    <name type="scientific">Durusdinium trenchii</name>
    <dbReference type="NCBI Taxonomy" id="1381693"/>
    <lineage>
        <taxon>Eukaryota</taxon>
        <taxon>Sar</taxon>
        <taxon>Alveolata</taxon>
        <taxon>Dinophyceae</taxon>
        <taxon>Suessiales</taxon>
        <taxon>Symbiodiniaceae</taxon>
        <taxon>Durusdinium</taxon>
    </lineage>
</organism>
<dbReference type="Pfam" id="PF00270">
    <property type="entry name" value="DEAD"/>
    <property type="match status" value="1"/>
</dbReference>
<comment type="caution">
    <text evidence="6">The sequence shown here is derived from an EMBL/GenBank/DDBJ whole genome shotgun (WGS) entry which is preliminary data.</text>
</comment>
<feature type="repeat" description="ANK" evidence="3">
    <location>
        <begin position="112"/>
        <end position="144"/>
    </location>
</feature>
<evidence type="ECO:0000256" key="2">
    <source>
        <dbReference type="ARBA" id="ARBA00023043"/>
    </source>
</evidence>
<evidence type="ECO:0000256" key="1">
    <source>
        <dbReference type="ARBA" id="ARBA00022737"/>
    </source>
</evidence>
<evidence type="ECO:0000313" key="7">
    <source>
        <dbReference type="Proteomes" id="UP001642484"/>
    </source>
</evidence>
<dbReference type="InterPro" id="IPR002110">
    <property type="entry name" value="Ankyrin_rpt"/>
</dbReference>
<dbReference type="SMART" id="SM00487">
    <property type="entry name" value="DEXDc"/>
    <property type="match status" value="1"/>
</dbReference>
<feature type="non-terminal residue" evidence="6">
    <location>
        <position position="1069"/>
    </location>
</feature>
<dbReference type="EMBL" id="CAXAMN010000481">
    <property type="protein sequence ID" value="CAK8988908.1"/>
    <property type="molecule type" value="Genomic_DNA"/>
</dbReference>
<name>A0ABP0HGJ2_9DINO</name>
<sequence length="1069" mass="120069">MGSGGSTQFYQLTPAEEQDFAALSEEERQKISAAVSRLEAERDQASGCQSIINAAGAGSLPIVQRFLQQDPAAVESADERGRTALHVAALNCHANVVKDLLAARAVQAVDCHGDTPLHHAALSSSLEVVQQLLGARADVEARNNNGRTALDFAQMKGCEEVMSLLSSASPQASLEDIQTLHFTLKERPAILNAHNVHKDPSYLGRILENAKVCWVSFPGKYLTGWIALISERHWDSVACVFLDDPDHGLGRHHFLDDNKTECYCALIYGQKDYKEFGYLMVVEGNKTEEEKHLLRKRARAMNAHIVFGKPTVEDERKAQELWEKHGKRAAWGCCWFHIWIQRVEEAVKRGQRLRVVFFPGEAGMGKVHWKKLPTSNLWDGNGLGGSQKAEVAYLDKMRRENPAFDYDEVDVTRFLSSQFQVGDYVDALDPHGQSNSYSMAKILQTPNPTETDDTEMKWLVESKDTGITFHAKCVRHAAHALEELHQFLGTDFLKKIFEDALKMNVKSIKAARLPSGKPSLAVQTDVTTIQSAQDLRDRVLSYDLDILLNRTLAERCQGDVELAVDQTVFFDQYAKSLLTLSELTNHQKQKLDELLNHDGGLQDIHLSAPAGSGKTFLAVHYLLTKIKLDDQRQVLYIAPSRPLILHFIRWVIMNAASQLPSTSPEDLLKRFAFMHRPYEWHMTASLQGSRIVLKEMRAQPKDAFLLAIFDEAHEMFKWNSELFEKVNAVQKMLLSDISQSSFLHHKFPHMFQSSLSEIVRSTKRIMHGASAFRLHKNDLISCIGTTGPPLKTFLFEMSSGNKDEEYQAYAKQTLDALWHTMKTYPSLRGNHIALLVPDRRFREEFKHHLSRHLEAEFAPARTFSLVSFEDTLEFIPTAFQGDCGEDTLILDWDENAKGLEHLVVLCIGLDAEIDSTTDNLTRSRLYHAITRAQLQVLVVNRLLHGGWLEFLATLKLKSEIFEDSGAQSEIRMDAASRVVELAGRTEHGPQVEGPHKVSTGISTPITADKDDSAMSSAAVKEGADVASRRDAAQEQTVEVRDTFVWDTNSNTISSPIRKLQFDPRTAEQA</sequence>
<reference evidence="6 7" key="1">
    <citation type="submission" date="2024-02" db="EMBL/GenBank/DDBJ databases">
        <authorList>
            <person name="Chen Y."/>
            <person name="Shah S."/>
            <person name="Dougan E. K."/>
            <person name="Thang M."/>
            <person name="Chan C."/>
        </authorList>
    </citation>
    <scope>NUCLEOTIDE SEQUENCE [LARGE SCALE GENOMIC DNA]</scope>
</reference>
<evidence type="ECO:0000256" key="4">
    <source>
        <dbReference type="SAM" id="MobiDB-lite"/>
    </source>
</evidence>
<feature type="region of interest" description="Disordered" evidence="4">
    <location>
        <begin position="985"/>
        <end position="1013"/>
    </location>
</feature>